<protein>
    <submittedName>
        <fullName evidence="12">Sulfite reductase [ferredoxin]</fullName>
        <ecNumber evidence="12">1.8.7.1</ecNumber>
    </submittedName>
</protein>
<evidence type="ECO:0000256" key="1">
    <source>
        <dbReference type="ARBA" id="ARBA00001929"/>
    </source>
</evidence>
<evidence type="ECO:0000256" key="9">
    <source>
        <dbReference type="ARBA" id="ARBA00023014"/>
    </source>
</evidence>
<dbReference type="RefSeq" id="WP_145200934.1">
    <property type="nucleotide sequence ID" value="NZ_CP036267.1"/>
</dbReference>
<keyword evidence="13" id="KW-1185">Reference proteome</keyword>
<evidence type="ECO:0000259" key="11">
    <source>
        <dbReference type="Pfam" id="PF03460"/>
    </source>
</evidence>
<reference evidence="12 13" key="1">
    <citation type="submission" date="2019-02" db="EMBL/GenBank/DDBJ databases">
        <title>Deep-cultivation of Planctomycetes and their phenomic and genomic characterization uncovers novel biology.</title>
        <authorList>
            <person name="Wiegand S."/>
            <person name="Jogler M."/>
            <person name="Boedeker C."/>
            <person name="Pinto D."/>
            <person name="Vollmers J."/>
            <person name="Rivas-Marin E."/>
            <person name="Kohn T."/>
            <person name="Peeters S.H."/>
            <person name="Heuer A."/>
            <person name="Rast P."/>
            <person name="Oberbeckmann S."/>
            <person name="Bunk B."/>
            <person name="Jeske O."/>
            <person name="Meyerdierks A."/>
            <person name="Storesund J.E."/>
            <person name="Kallscheuer N."/>
            <person name="Luecker S."/>
            <person name="Lage O.M."/>
            <person name="Pohl T."/>
            <person name="Merkel B.J."/>
            <person name="Hornburger P."/>
            <person name="Mueller R.-W."/>
            <person name="Bruemmer F."/>
            <person name="Labrenz M."/>
            <person name="Spormann A.M."/>
            <person name="Op den Camp H."/>
            <person name="Overmann J."/>
            <person name="Amann R."/>
            <person name="Jetten M.S.M."/>
            <person name="Mascher T."/>
            <person name="Medema M.H."/>
            <person name="Devos D.P."/>
            <person name="Kaster A.-K."/>
            <person name="Ovreas L."/>
            <person name="Rohde M."/>
            <person name="Galperin M.Y."/>
            <person name="Jogler C."/>
        </authorList>
    </citation>
    <scope>NUCLEOTIDE SEQUENCE [LARGE SCALE GENOMIC DNA]</scope>
    <source>
        <strain evidence="12 13">Mal48</strain>
    </source>
</reference>
<keyword evidence="5" id="KW-0349">Heme</keyword>
<name>A0A517QQI5_9PLAN</name>
<dbReference type="Gene3D" id="3.30.413.10">
    <property type="entry name" value="Sulfite Reductase Hemoprotein, domain 1"/>
    <property type="match status" value="2"/>
</dbReference>
<comment type="similarity">
    <text evidence="3">Belongs to the nitrite and sulfite reductase 4Fe-4S domain family.</text>
</comment>
<dbReference type="GO" id="GO:0009337">
    <property type="term" value="C:sulfite reductase complex (NADPH)"/>
    <property type="evidence" value="ECO:0007669"/>
    <property type="project" value="TreeGrafter"/>
</dbReference>
<dbReference type="EC" id="1.8.7.1" evidence="12"/>
<dbReference type="PRINTS" id="PR00397">
    <property type="entry name" value="SIROHAEM"/>
</dbReference>
<dbReference type="InterPro" id="IPR006066">
    <property type="entry name" value="NO2/SO3_Rdtase_FeS/sirohaem_BS"/>
</dbReference>
<evidence type="ECO:0000256" key="7">
    <source>
        <dbReference type="ARBA" id="ARBA00023002"/>
    </source>
</evidence>
<dbReference type="OrthoDB" id="9803707at2"/>
<evidence type="ECO:0000256" key="2">
    <source>
        <dbReference type="ARBA" id="ARBA00001966"/>
    </source>
</evidence>
<proteinExistence type="inferred from homology"/>
<dbReference type="GO" id="GO:0000103">
    <property type="term" value="P:sulfate assimilation"/>
    <property type="evidence" value="ECO:0007669"/>
    <property type="project" value="TreeGrafter"/>
</dbReference>
<feature type="domain" description="Nitrite/sulphite reductase 4Fe-4S" evidence="10">
    <location>
        <begin position="425"/>
        <end position="554"/>
    </location>
</feature>
<dbReference type="Pfam" id="PF01077">
    <property type="entry name" value="NIR_SIR"/>
    <property type="match status" value="2"/>
</dbReference>
<dbReference type="GO" id="GO:0016002">
    <property type="term" value="F:sulfite reductase activity"/>
    <property type="evidence" value="ECO:0007669"/>
    <property type="project" value="TreeGrafter"/>
</dbReference>
<dbReference type="GO" id="GO:0050311">
    <property type="term" value="F:sulfite reductase (ferredoxin) activity"/>
    <property type="evidence" value="ECO:0007669"/>
    <property type="project" value="UniProtKB-EC"/>
</dbReference>
<dbReference type="SUPFAM" id="SSF55124">
    <property type="entry name" value="Nitrite/Sulfite reductase N-terminal domain-like"/>
    <property type="match status" value="2"/>
</dbReference>
<keyword evidence="9" id="KW-0411">Iron-sulfur</keyword>
<dbReference type="PANTHER" id="PTHR11493">
    <property type="entry name" value="SULFITE REDUCTASE [NADPH] SUBUNIT BETA-RELATED"/>
    <property type="match status" value="1"/>
</dbReference>
<dbReference type="EMBL" id="CP036267">
    <property type="protein sequence ID" value="QDT33894.1"/>
    <property type="molecule type" value="Genomic_DNA"/>
</dbReference>
<gene>
    <name evidence="12" type="primary">sir_2</name>
    <name evidence="12" type="ORF">Mal48_31500</name>
</gene>
<organism evidence="12 13">
    <name type="scientific">Thalassoglobus polymorphus</name>
    <dbReference type="NCBI Taxonomy" id="2527994"/>
    <lineage>
        <taxon>Bacteria</taxon>
        <taxon>Pseudomonadati</taxon>
        <taxon>Planctomycetota</taxon>
        <taxon>Planctomycetia</taxon>
        <taxon>Planctomycetales</taxon>
        <taxon>Planctomycetaceae</taxon>
        <taxon>Thalassoglobus</taxon>
    </lineage>
</organism>
<comment type="cofactor">
    <cofactor evidence="1">
        <name>siroheme</name>
        <dbReference type="ChEBI" id="CHEBI:60052"/>
    </cofactor>
</comment>
<evidence type="ECO:0000256" key="8">
    <source>
        <dbReference type="ARBA" id="ARBA00023004"/>
    </source>
</evidence>
<dbReference type="Pfam" id="PF03460">
    <property type="entry name" value="NIR_SIR_ferr"/>
    <property type="match status" value="2"/>
</dbReference>
<keyword evidence="4" id="KW-0004">4Fe-4S</keyword>
<dbReference type="PROSITE" id="PS00365">
    <property type="entry name" value="NIR_SIR"/>
    <property type="match status" value="1"/>
</dbReference>
<evidence type="ECO:0000256" key="5">
    <source>
        <dbReference type="ARBA" id="ARBA00022617"/>
    </source>
</evidence>
<dbReference type="AlphaFoldDB" id="A0A517QQI5"/>
<dbReference type="SUPFAM" id="SSF56014">
    <property type="entry name" value="Nitrite and sulphite reductase 4Fe-4S domain-like"/>
    <property type="match status" value="2"/>
</dbReference>
<feature type="domain" description="Nitrite/Sulfite reductase ferredoxin-like" evidence="11">
    <location>
        <begin position="340"/>
        <end position="408"/>
    </location>
</feature>
<evidence type="ECO:0000259" key="10">
    <source>
        <dbReference type="Pfam" id="PF01077"/>
    </source>
</evidence>
<dbReference type="KEGG" id="tpol:Mal48_31500"/>
<dbReference type="NCBIfam" id="NF010029">
    <property type="entry name" value="PRK13504.1"/>
    <property type="match status" value="1"/>
</dbReference>
<keyword evidence="8" id="KW-0408">Iron</keyword>
<evidence type="ECO:0000256" key="4">
    <source>
        <dbReference type="ARBA" id="ARBA00022485"/>
    </source>
</evidence>
<keyword evidence="6" id="KW-0479">Metal-binding</keyword>
<dbReference type="InterPro" id="IPR006067">
    <property type="entry name" value="NO2/SO3_Rdtase_4Fe4S_dom"/>
</dbReference>
<dbReference type="GO" id="GO:0020037">
    <property type="term" value="F:heme binding"/>
    <property type="evidence" value="ECO:0007669"/>
    <property type="project" value="InterPro"/>
</dbReference>
<accession>A0A517QQI5</accession>
<dbReference type="InterPro" id="IPR045169">
    <property type="entry name" value="NO2/SO3_Rdtase_4Fe4S_prot"/>
</dbReference>
<dbReference type="InterPro" id="IPR036136">
    <property type="entry name" value="Nit/Sulf_reduc_fer-like_dom_sf"/>
</dbReference>
<evidence type="ECO:0000256" key="3">
    <source>
        <dbReference type="ARBA" id="ARBA00010429"/>
    </source>
</evidence>
<dbReference type="GO" id="GO:0051539">
    <property type="term" value="F:4 iron, 4 sulfur cluster binding"/>
    <property type="evidence" value="ECO:0007669"/>
    <property type="project" value="UniProtKB-KW"/>
</dbReference>
<sequence length="556" mass="61760">MADKKLSKVEGIKGDSQYLRGSIKEDLLSDAPQVSSDNFQLLKFHGTYQQDNRDERKGGSKSYSFMVRSRIPGGKVTAAQFLAELDLCDKYGNETLRITDRQGFQIHGVVKGDLKSTIRGINESKLSTLSACGDVCRNFMCCPAPHHNSPIHDEMQALAKKLAMHFAPKSTAYSETWLTDEDGEKTKVAEVNFVEPIYGKTYLPRKFKFGIALPEDNCVDIYTQDLGLMTIVEDGKIIGYNILVGGGQGMTPAKKETFPAVGKRMAFATTEQIVEVCEAIVKVQRDFGDRVDRKFARMKYLIHNWGLEKFKAKVEEYYGASLPEPHPTDVTDVDDHMGWHEQGDGKLFLGINVENGRIKDEGDFRLKTAIRVLLNKYGMDARLTALQGMILCDIDPADKADIESILKEHGIALADDLSLSRRYSISCPALPTCGLAVTESERIMPSVMDDFDGLLKEHGLSEERVTVHMTGCPNGCARPYTPDVGLVGKARGKYTIYLGGNAQGLRIGFIYADMVPQEEIVSTLSPVFARYKSERNEDEAFGDYCHRIGLEALTAE</sequence>
<dbReference type="InterPro" id="IPR005117">
    <property type="entry name" value="NiRdtase/SiRdtase_haem-b_fer"/>
</dbReference>
<evidence type="ECO:0000256" key="6">
    <source>
        <dbReference type="ARBA" id="ARBA00022723"/>
    </source>
</evidence>
<dbReference type="Proteomes" id="UP000315724">
    <property type="component" value="Chromosome"/>
</dbReference>
<dbReference type="FunFam" id="3.30.413.10:FF:000014">
    <property type="entry name" value="Sulfite reductase [ferredoxin], chloroplastic"/>
    <property type="match status" value="1"/>
</dbReference>
<comment type="cofactor">
    <cofactor evidence="2">
        <name>[4Fe-4S] cluster</name>
        <dbReference type="ChEBI" id="CHEBI:49883"/>
    </cofactor>
</comment>
<evidence type="ECO:0000313" key="12">
    <source>
        <dbReference type="EMBL" id="QDT33894.1"/>
    </source>
</evidence>
<evidence type="ECO:0000313" key="13">
    <source>
        <dbReference type="Proteomes" id="UP000315724"/>
    </source>
</evidence>
<keyword evidence="7 12" id="KW-0560">Oxidoreductase</keyword>
<dbReference type="InterPro" id="IPR045854">
    <property type="entry name" value="NO2/SO3_Rdtase_4Fe4S_sf"/>
</dbReference>
<feature type="domain" description="Nitrite/Sulfite reductase ferredoxin-like" evidence="11">
    <location>
        <begin position="64"/>
        <end position="122"/>
    </location>
</feature>
<dbReference type="GO" id="GO:0046872">
    <property type="term" value="F:metal ion binding"/>
    <property type="evidence" value="ECO:0007669"/>
    <property type="project" value="UniProtKB-KW"/>
</dbReference>
<dbReference type="PANTHER" id="PTHR11493:SF47">
    <property type="entry name" value="SULFITE REDUCTASE [NADPH] SUBUNIT BETA"/>
    <property type="match status" value="1"/>
</dbReference>
<feature type="domain" description="Nitrite/sulphite reductase 4Fe-4S" evidence="10">
    <location>
        <begin position="162"/>
        <end position="320"/>
    </location>
</feature>